<accession>A0A0B7KJ40</accession>
<evidence type="ECO:0000256" key="6">
    <source>
        <dbReference type="ARBA" id="ARBA00034311"/>
    </source>
</evidence>
<protein>
    <recommendedName>
        <fullName evidence="8">Chitin-binding type-4 domain-containing protein</fullName>
    </recommendedName>
</protein>
<comment type="similarity">
    <text evidence="6">Belongs to the polysaccharide monooxygenase AA13 family.</text>
</comment>
<dbReference type="Proteomes" id="UP000616885">
    <property type="component" value="Unassembled WGS sequence"/>
</dbReference>
<keyword evidence="4" id="KW-1015">Disulfide bond</keyword>
<reference evidence="10" key="2">
    <citation type="submission" date="2020-10" db="EMBL/GenBank/DDBJ databases">
        <title>High-Quality Genome Resource of Clonostachys rosea strain S41 by Oxford Nanopore Long-Read Sequencing.</title>
        <authorList>
            <person name="Wang H."/>
        </authorList>
    </citation>
    <scope>NUCLEOTIDE SEQUENCE</scope>
    <source>
        <strain evidence="10">S41</strain>
    </source>
</reference>
<evidence type="ECO:0000256" key="2">
    <source>
        <dbReference type="ARBA" id="ARBA00022723"/>
    </source>
</evidence>
<dbReference type="EMBL" id="JADCTT010000011">
    <property type="protein sequence ID" value="KAF9746752.1"/>
    <property type="molecule type" value="Genomic_DNA"/>
</dbReference>
<keyword evidence="5" id="KW-0325">Glycoprotein</keyword>
<evidence type="ECO:0000256" key="4">
    <source>
        <dbReference type="ARBA" id="ARBA00023157"/>
    </source>
</evidence>
<dbReference type="AlphaFoldDB" id="A0A0B7KJ40"/>
<gene>
    <name evidence="9" type="ORF">BN869_000010759_1</name>
    <name evidence="10" type="ORF">IM811_003657</name>
</gene>
<evidence type="ECO:0000256" key="3">
    <source>
        <dbReference type="ARBA" id="ARBA00023008"/>
    </source>
</evidence>
<feature type="chain" id="PRO_5044541187" description="Chitin-binding type-4 domain-containing protein" evidence="7">
    <location>
        <begin position="20"/>
        <end position="186"/>
    </location>
</feature>
<name>A0A0B7KJ40_BIOOC</name>
<dbReference type="EMBL" id="CDPU01000044">
    <property type="protein sequence ID" value="CEO54701.1"/>
    <property type="molecule type" value="Genomic_DNA"/>
</dbReference>
<dbReference type="PANTHER" id="PTHR36575">
    <property type="entry name" value="BINDING PROTEIN, PUTATIVE (AFU_ORTHOLOGUE AFUA_1G14430)-RELATED"/>
    <property type="match status" value="1"/>
</dbReference>
<keyword evidence="3" id="KW-0186">Copper</keyword>
<keyword evidence="2" id="KW-0479">Metal-binding</keyword>
<dbReference type="InterPro" id="IPR004302">
    <property type="entry name" value="Cellulose/chitin-bd_N"/>
</dbReference>
<evidence type="ECO:0000256" key="1">
    <source>
        <dbReference type="ARBA" id="ARBA00001973"/>
    </source>
</evidence>
<dbReference type="Gene3D" id="2.70.50.70">
    <property type="match status" value="1"/>
</dbReference>
<sequence>MKASICLPFFAASLVFGHAVVDDPAPRKTGSSQEALCGSVLTKAFESDITGPIENAVSKAVDPYSCNPYLCRGYQFEDNTDNVRSVQAGDVIHFHVDLVAGHRPGYANTSIIDTATNTVVGEPLRSWDEWPGQNTGSDREDINFNVTIPAGLEETCGEAGKCVIQWYWYATKNKQTYESCLDIQVS</sequence>
<dbReference type="PANTHER" id="PTHR36575:SF2">
    <property type="entry name" value="CHITIN-BINDING TYPE-4 DOMAIN-CONTAINING PROTEIN-RELATED"/>
    <property type="match status" value="1"/>
</dbReference>
<dbReference type="GO" id="GO:0046872">
    <property type="term" value="F:metal ion binding"/>
    <property type="evidence" value="ECO:0007669"/>
    <property type="project" value="UniProtKB-KW"/>
</dbReference>
<keyword evidence="7" id="KW-0732">Signal</keyword>
<evidence type="ECO:0000256" key="7">
    <source>
        <dbReference type="SAM" id="SignalP"/>
    </source>
</evidence>
<evidence type="ECO:0000313" key="10">
    <source>
        <dbReference type="EMBL" id="KAF9746752.1"/>
    </source>
</evidence>
<feature type="signal peptide" evidence="7">
    <location>
        <begin position="1"/>
        <end position="19"/>
    </location>
</feature>
<evidence type="ECO:0000313" key="9">
    <source>
        <dbReference type="EMBL" id="CEO54701.1"/>
    </source>
</evidence>
<evidence type="ECO:0000256" key="5">
    <source>
        <dbReference type="ARBA" id="ARBA00023180"/>
    </source>
</evidence>
<organism evidence="9">
    <name type="scientific">Bionectria ochroleuca</name>
    <name type="common">Gliocladium roseum</name>
    <dbReference type="NCBI Taxonomy" id="29856"/>
    <lineage>
        <taxon>Eukaryota</taxon>
        <taxon>Fungi</taxon>
        <taxon>Dikarya</taxon>
        <taxon>Ascomycota</taxon>
        <taxon>Pezizomycotina</taxon>
        <taxon>Sordariomycetes</taxon>
        <taxon>Hypocreomycetidae</taxon>
        <taxon>Hypocreales</taxon>
        <taxon>Bionectriaceae</taxon>
        <taxon>Clonostachys</taxon>
    </lineage>
</organism>
<comment type="cofactor">
    <cofactor evidence="1">
        <name>Cu(2+)</name>
        <dbReference type="ChEBI" id="CHEBI:29036"/>
    </cofactor>
</comment>
<reference evidence="9" key="1">
    <citation type="submission" date="2015-01" db="EMBL/GenBank/DDBJ databases">
        <authorList>
            <person name="Durling Mikael"/>
        </authorList>
    </citation>
    <scope>NUCLEOTIDE SEQUENCE</scope>
</reference>
<proteinExistence type="inferred from homology"/>
<evidence type="ECO:0000259" key="8">
    <source>
        <dbReference type="Pfam" id="PF03067"/>
    </source>
</evidence>
<dbReference type="InterPro" id="IPR052282">
    <property type="entry name" value="Starch-active_LPMO"/>
</dbReference>
<dbReference type="Pfam" id="PF03067">
    <property type="entry name" value="LPMO_10"/>
    <property type="match status" value="1"/>
</dbReference>
<feature type="domain" description="Chitin-binding type-4" evidence="8">
    <location>
        <begin position="56"/>
        <end position="183"/>
    </location>
</feature>